<dbReference type="AlphaFoldDB" id="C7RDI6"/>
<proteinExistence type="inferred from homology"/>
<dbReference type="InterPro" id="IPR019079">
    <property type="entry name" value="Capsule_synth_CapA"/>
</dbReference>
<dbReference type="PROSITE" id="PS51257">
    <property type="entry name" value="PROKAR_LIPOPROTEIN"/>
    <property type="match status" value="1"/>
</dbReference>
<dbReference type="InterPro" id="IPR052169">
    <property type="entry name" value="CW_Biosynth-Accessory"/>
</dbReference>
<evidence type="ECO:0000313" key="5">
    <source>
        <dbReference type="Proteomes" id="UP000002294"/>
    </source>
</evidence>
<feature type="signal peptide" evidence="2">
    <location>
        <begin position="1"/>
        <end position="20"/>
    </location>
</feature>
<accession>C7RDI6</accession>
<keyword evidence="2" id="KW-0732">Signal</keyword>
<dbReference type="CDD" id="cd07381">
    <property type="entry name" value="MPP_CapA"/>
    <property type="match status" value="1"/>
</dbReference>
<gene>
    <name evidence="4" type="ordered locus">Apre_1225</name>
</gene>
<feature type="domain" description="Capsule synthesis protein CapA" evidence="3">
    <location>
        <begin position="76"/>
        <end position="324"/>
    </location>
</feature>
<dbReference type="Proteomes" id="UP000002294">
    <property type="component" value="Chromosome"/>
</dbReference>
<name>C7RDI6_ANAPD</name>
<evidence type="ECO:0000256" key="1">
    <source>
        <dbReference type="ARBA" id="ARBA00005662"/>
    </source>
</evidence>
<dbReference type="RefSeq" id="WP_015778148.1">
    <property type="nucleotide sequence ID" value="NC_013171.1"/>
</dbReference>
<dbReference type="KEGG" id="apr:Apre_1225"/>
<keyword evidence="5" id="KW-1185">Reference proteome</keyword>
<dbReference type="PANTHER" id="PTHR33393:SF12">
    <property type="entry name" value="CAPSULE BIOSYNTHESIS PROTEIN CAPA"/>
    <property type="match status" value="1"/>
</dbReference>
<dbReference type="SUPFAM" id="SSF56300">
    <property type="entry name" value="Metallo-dependent phosphatases"/>
    <property type="match status" value="1"/>
</dbReference>
<dbReference type="eggNOG" id="COG2843">
    <property type="taxonomic scope" value="Bacteria"/>
</dbReference>
<reference evidence="4 5" key="1">
    <citation type="journal article" date="2009" name="Stand. Genomic Sci.">
        <title>Complete genome sequence of Anaerococcus prevotii type strain (PC1).</title>
        <authorList>
            <person name="Labutti K."/>
            <person name="Pukall R."/>
            <person name="Steenblock K."/>
            <person name="Glavina Del Rio T."/>
            <person name="Tice H."/>
            <person name="Copeland A."/>
            <person name="Cheng J.F."/>
            <person name="Lucas S."/>
            <person name="Chen F."/>
            <person name="Nolan M."/>
            <person name="Bruce D."/>
            <person name="Goodwin L."/>
            <person name="Pitluck S."/>
            <person name="Ivanova N."/>
            <person name="Mavromatis K."/>
            <person name="Ovchinnikova G."/>
            <person name="Pati A."/>
            <person name="Chen A."/>
            <person name="Palaniappan K."/>
            <person name="Land M."/>
            <person name="Hauser L."/>
            <person name="Chang Y.J."/>
            <person name="Jeffries C.D."/>
            <person name="Chain P."/>
            <person name="Saunders E."/>
            <person name="Brettin T."/>
            <person name="Detter J.C."/>
            <person name="Han C."/>
            <person name="Goker M."/>
            <person name="Bristow J."/>
            <person name="Eisen J.A."/>
            <person name="Markowitz V."/>
            <person name="Hugenholtz P."/>
            <person name="Kyrpides N.C."/>
            <person name="Klenk H.P."/>
            <person name="Lapidus A."/>
        </authorList>
    </citation>
    <scope>NUCLEOTIDE SEQUENCE [LARGE SCALE GENOMIC DNA]</scope>
    <source>
        <strain evidence="5">ATCC 9321 / DSM 20548 / JCM 6508 / NCTC 11806 / PC1</strain>
    </source>
</reference>
<dbReference type="OrthoDB" id="9810906at2"/>
<organism evidence="4 5">
    <name type="scientific">Anaerococcus prevotii (strain ATCC 9321 / DSM 20548 / JCM 6508 / NCTC 11806 / PC1)</name>
    <name type="common">Peptostreptococcus prevotii</name>
    <name type="synonym">Peptococcus prevotii</name>
    <dbReference type="NCBI Taxonomy" id="525919"/>
    <lineage>
        <taxon>Bacteria</taxon>
        <taxon>Bacillati</taxon>
        <taxon>Bacillota</taxon>
        <taxon>Tissierellia</taxon>
        <taxon>Tissierellales</taxon>
        <taxon>Peptoniphilaceae</taxon>
        <taxon>Anaerococcus</taxon>
    </lineage>
</organism>
<dbReference type="InterPro" id="IPR029052">
    <property type="entry name" value="Metallo-depent_PP-like"/>
</dbReference>
<dbReference type="HOGENOM" id="CLU_038823_0_1_9"/>
<evidence type="ECO:0000313" key="4">
    <source>
        <dbReference type="EMBL" id="ACV29249.1"/>
    </source>
</evidence>
<dbReference type="Pfam" id="PF09587">
    <property type="entry name" value="PGA_cap"/>
    <property type="match status" value="1"/>
</dbReference>
<dbReference type="EMBL" id="CP001708">
    <property type="protein sequence ID" value="ACV29249.1"/>
    <property type="molecule type" value="Genomic_DNA"/>
</dbReference>
<dbReference type="PANTHER" id="PTHR33393">
    <property type="entry name" value="POLYGLUTAMINE SYNTHESIS ACCESSORY PROTEIN RV0574C-RELATED"/>
    <property type="match status" value="1"/>
</dbReference>
<dbReference type="Gene3D" id="3.60.21.10">
    <property type="match status" value="1"/>
</dbReference>
<feature type="chain" id="PRO_5039661801" description="Capsule synthesis protein CapA domain-containing protein" evidence="2">
    <location>
        <begin position="21"/>
        <end position="418"/>
    </location>
</feature>
<evidence type="ECO:0000256" key="2">
    <source>
        <dbReference type="SAM" id="SignalP"/>
    </source>
</evidence>
<dbReference type="SMART" id="SM00854">
    <property type="entry name" value="PGA_cap"/>
    <property type="match status" value="1"/>
</dbReference>
<evidence type="ECO:0000259" key="3">
    <source>
        <dbReference type="SMART" id="SM00854"/>
    </source>
</evidence>
<sequence length="418" mass="48025">MKKKLRIFSLIFLIITSLVACNTGESSKSDTLNKKDFERRIKKDDVRNKRYPEIDAYIEKNKKEKEEEKEETKTASLLFGGDIIPHMPINDYALNYGEGDYDYSRSFEDIKGFAEDFDFFMLNNEFSVNGDYEVSGYPLFNCNENIYKAIKDSGVDLLTTANNHCLDTGVEGLTSTIEAIKKHGLDYVGTSESSYRPYVIKEVNGIRIGILSYTEILNGNDYLLDTKEKYNMVNTLSPHQVKTDIEKLKKKNVDLIVVYPHWGEEYSSYPREDQIELAHDMVDWGADIVIGNHPHVIQPQEVYKGKDGRSGLIYYSLGNLLSNQKAIAFEGDYRVEQGLLVECNIEKKPGDKAKIKSFKSHTTIVDRSFDEYGYLDKTYVATRYLDDDDLMATLDYGTQDLIRLGYDMNLETLYREIE</sequence>
<dbReference type="STRING" id="525919.Apre_1225"/>
<comment type="similarity">
    <text evidence="1">Belongs to the CapA family.</text>
</comment>
<protein>
    <recommendedName>
        <fullName evidence="3">Capsule synthesis protein CapA domain-containing protein</fullName>
    </recommendedName>
</protein>